<dbReference type="InterPro" id="IPR032710">
    <property type="entry name" value="NTF2-like_dom_sf"/>
</dbReference>
<organism evidence="3 4">
    <name type="scientific">Microbulbifer echini</name>
    <dbReference type="NCBI Taxonomy" id="1529067"/>
    <lineage>
        <taxon>Bacteria</taxon>
        <taxon>Pseudomonadati</taxon>
        <taxon>Pseudomonadota</taxon>
        <taxon>Gammaproteobacteria</taxon>
        <taxon>Cellvibrionales</taxon>
        <taxon>Microbulbiferaceae</taxon>
        <taxon>Microbulbifer</taxon>
    </lineage>
</organism>
<gene>
    <name evidence="3" type="ORF">ACCI51_06620</name>
</gene>
<dbReference type="Pfam" id="PF14534">
    <property type="entry name" value="DUF4440"/>
    <property type="match status" value="1"/>
</dbReference>
<keyword evidence="1" id="KW-0732">Signal</keyword>
<dbReference type="EMBL" id="JBGMEL010000005">
    <property type="protein sequence ID" value="MFA0790214.1"/>
    <property type="molecule type" value="Genomic_DNA"/>
</dbReference>
<dbReference type="Gene3D" id="3.10.450.50">
    <property type="match status" value="1"/>
</dbReference>
<evidence type="ECO:0000313" key="3">
    <source>
        <dbReference type="EMBL" id="MFA0790214.1"/>
    </source>
</evidence>
<comment type="caution">
    <text evidence="3">The sequence shown here is derived from an EMBL/GenBank/DDBJ whole genome shotgun (WGS) entry which is preliminary data.</text>
</comment>
<evidence type="ECO:0000313" key="4">
    <source>
        <dbReference type="Proteomes" id="UP001569414"/>
    </source>
</evidence>
<evidence type="ECO:0000259" key="2">
    <source>
        <dbReference type="Pfam" id="PF14534"/>
    </source>
</evidence>
<feature type="domain" description="DUF4440" evidence="2">
    <location>
        <begin position="41"/>
        <end position="162"/>
    </location>
</feature>
<accession>A0ABV4NLZ3</accession>
<protein>
    <submittedName>
        <fullName evidence="3">Nuclear transport factor 2 family protein</fullName>
    </submittedName>
</protein>
<dbReference type="SUPFAM" id="SSF54427">
    <property type="entry name" value="NTF2-like"/>
    <property type="match status" value="1"/>
</dbReference>
<sequence length="177" mass="19795">MRKYILAVCFSTLSSSFSVAFAQEHPVVAGPQVTKALEKEISAVDAQLFDAVFNSCDINKLSQLVTEDFEMYHDKWGKTASSAREFLDGISSMCERQKSGSDIKARRQLIAKSVKIFPMNSYGAIQTGTHNFYGIHADNKEVLRESGQFTHLWQKVDGQWRLARVLSFDHQPAGSGQ</sequence>
<dbReference type="RefSeq" id="WP_299579928.1">
    <property type="nucleotide sequence ID" value="NZ_JBGMEL010000005.1"/>
</dbReference>
<evidence type="ECO:0000256" key="1">
    <source>
        <dbReference type="SAM" id="SignalP"/>
    </source>
</evidence>
<keyword evidence="4" id="KW-1185">Reference proteome</keyword>
<feature type="signal peptide" evidence="1">
    <location>
        <begin position="1"/>
        <end position="22"/>
    </location>
</feature>
<dbReference type="InterPro" id="IPR027843">
    <property type="entry name" value="DUF4440"/>
</dbReference>
<reference evidence="3 4" key="1">
    <citation type="submission" date="2024-08" db="EMBL/GenBank/DDBJ databases">
        <authorList>
            <person name="Ishaq N."/>
        </authorList>
    </citation>
    <scope>NUCLEOTIDE SEQUENCE [LARGE SCALE GENOMIC DNA]</scope>
    <source>
        <strain evidence="3 4">JCM 30400</strain>
    </source>
</reference>
<dbReference type="Proteomes" id="UP001569414">
    <property type="component" value="Unassembled WGS sequence"/>
</dbReference>
<proteinExistence type="predicted"/>
<feature type="chain" id="PRO_5046161727" evidence="1">
    <location>
        <begin position="23"/>
        <end position="177"/>
    </location>
</feature>
<name>A0ABV4NLZ3_9GAMM</name>